<dbReference type="InterPro" id="IPR016032">
    <property type="entry name" value="Sig_transdc_resp-reg_C-effctor"/>
</dbReference>
<keyword evidence="2" id="KW-0805">Transcription regulation</keyword>
<evidence type="ECO:0000256" key="1">
    <source>
        <dbReference type="ARBA" id="ARBA00022553"/>
    </source>
</evidence>
<dbReference type="InterPro" id="IPR001789">
    <property type="entry name" value="Sig_transdc_resp-reg_receiver"/>
</dbReference>
<dbReference type="PROSITE" id="PS50043">
    <property type="entry name" value="HTH_LUXR_2"/>
    <property type="match status" value="1"/>
</dbReference>
<dbReference type="SUPFAM" id="SSF52172">
    <property type="entry name" value="CheY-like"/>
    <property type="match status" value="1"/>
</dbReference>
<organism evidence="8 9">
    <name type="scientific">Flavobacterium aurantiibacter</name>
    <dbReference type="NCBI Taxonomy" id="2023067"/>
    <lineage>
        <taxon>Bacteria</taxon>
        <taxon>Pseudomonadati</taxon>
        <taxon>Bacteroidota</taxon>
        <taxon>Flavobacteriia</taxon>
        <taxon>Flavobacteriales</taxon>
        <taxon>Flavobacteriaceae</taxon>
        <taxon>Flavobacterium</taxon>
    </lineage>
</organism>
<dbReference type="PANTHER" id="PTHR43214">
    <property type="entry name" value="TWO-COMPONENT RESPONSE REGULATOR"/>
    <property type="match status" value="1"/>
</dbReference>
<dbReference type="InterPro" id="IPR011006">
    <property type="entry name" value="CheY-like_superfamily"/>
</dbReference>
<dbReference type="Gene3D" id="1.10.10.10">
    <property type="entry name" value="Winged helix-like DNA-binding domain superfamily/Winged helix DNA-binding domain"/>
    <property type="match status" value="1"/>
</dbReference>
<accession>A0A255ZRC6</accession>
<dbReference type="Gene3D" id="3.40.50.2300">
    <property type="match status" value="1"/>
</dbReference>
<evidence type="ECO:0000256" key="4">
    <source>
        <dbReference type="ARBA" id="ARBA00023163"/>
    </source>
</evidence>
<comment type="caution">
    <text evidence="8">The sequence shown here is derived from an EMBL/GenBank/DDBJ whole genome shotgun (WGS) entry which is preliminary data.</text>
</comment>
<dbReference type="Proteomes" id="UP000216035">
    <property type="component" value="Unassembled WGS sequence"/>
</dbReference>
<dbReference type="EMBL" id="NOXX01000195">
    <property type="protein sequence ID" value="OYQ43932.1"/>
    <property type="molecule type" value="Genomic_DNA"/>
</dbReference>
<dbReference type="Pfam" id="PF00196">
    <property type="entry name" value="GerE"/>
    <property type="match status" value="1"/>
</dbReference>
<protein>
    <recommendedName>
        <fullName evidence="10">DNA-binding response regulator</fullName>
    </recommendedName>
</protein>
<dbReference type="InterPro" id="IPR036388">
    <property type="entry name" value="WH-like_DNA-bd_sf"/>
</dbReference>
<keyword evidence="4" id="KW-0804">Transcription</keyword>
<gene>
    <name evidence="8" type="ORF">CHX27_08155</name>
</gene>
<keyword evidence="9" id="KW-1185">Reference proteome</keyword>
<dbReference type="PROSITE" id="PS50110">
    <property type="entry name" value="RESPONSE_REGULATORY"/>
    <property type="match status" value="1"/>
</dbReference>
<dbReference type="SUPFAM" id="SSF46894">
    <property type="entry name" value="C-terminal effector domain of the bipartite response regulators"/>
    <property type="match status" value="1"/>
</dbReference>
<dbReference type="CDD" id="cd06170">
    <property type="entry name" value="LuxR_C_like"/>
    <property type="match status" value="1"/>
</dbReference>
<dbReference type="CDD" id="cd17535">
    <property type="entry name" value="REC_NarL-like"/>
    <property type="match status" value="1"/>
</dbReference>
<dbReference type="Pfam" id="PF00072">
    <property type="entry name" value="Response_reg"/>
    <property type="match status" value="1"/>
</dbReference>
<evidence type="ECO:0008006" key="10">
    <source>
        <dbReference type="Google" id="ProtNLM"/>
    </source>
</evidence>
<dbReference type="InterPro" id="IPR039420">
    <property type="entry name" value="WalR-like"/>
</dbReference>
<feature type="modified residue" description="4-aspartylphosphate" evidence="5">
    <location>
        <position position="16"/>
    </location>
</feature>
<dbReference type="PROSITE" id="PS00622">
    <property type="entry name" value="HTH_LUXR_1"/>
    <property type="match status" value="1"/>
</dbReference>
<dbReference type="GO" id="GO:0006355">
    <property type="term" value="P:regulation of DNA-templated transcription"/>
    <property type="evidence" value="ECO:0007669"/>
    <property type="project" value="InterPro"/>
</dbReference>
<feature type="domain" description="Response regulatory" evidence="7">
    <location>
        <begin position="1"/>
        <end position="81"/>
    </location>
</feature>
<evidence type="ECO:0000256" key="3">
    <source>
        <dbReference type="ARBA" id="ARBA00023125"/>
    </source>
</evidence>
<dbReference type="GO" id="GO:0003677">
    <property type="term" value="F:DNA binding"/>
    <property type="evidence" value="ECO:0007669"/>
    <property type="project" value="UniProtKB-KW"/>
</dbReference>
<evidence type="ECO:0000256" key="5">
    <source>
        <dbReference type="PROSITE-ProRule" id="PRU00169"/>
    </source>
</evidence>
<dbReference type="AlphaFoldDB" id="A0A255ZRC6"/>
<name>A0A255ZRC6_9FLAO</name>
<keyword evidence="1 5" id="KW-0597">Phosphoprotein</keyword>
<evidence type="ECO:0000313" key="9">
    <source>
        <dbReference type="Proteomes" id="UP000216035"/>
    </source>
</evidence>
<evidence type="ECO:0000256" key="2">
    <source>
        <dbReference type="ARBA" id="ARBA00023015"/>
    </source>
</evidence>
<reference evidence="8 9" key="1">
    <citation type="submission" date="2017-07" db="EMBL/GenBank/DDBJ databases">
        <title>Flavobacterium cyanobacteriorum sp. nov., isolated from cyanobacterial aggregates in a eutrophic lake.</title>
        <authorList>
            <person name="Cai H."/>
        </authorList>
    </citation>
    <scope>NUCLEOTIDE SEQUENCE [LARGE SCALE GENOMIC DNA]</scope>
    <source>
        <strain evidence="8 9">TH167</strain>
    </source>
</reference>
<sequence>MINQIKSNSYELIVLDISIPEGRGVQMIELIRQYIPEVKILIFSAHPEELYAVKYLRAGADGYLNKMTSEEELQFAFREMIQSGRFISQTTQFLLDKADLNPTSTNPFFSLSARELEIAKLLVKGEGNLEIANKLDLQNSTVSTYKNRIFEKLSIKSTVALANMFETYGAI</sequence>
<dbReference type="OrthoDB" id="1013073at2"/>
<proteinExistence type="predicted"/>
<evidence type="ECO:0000313" key="8">
    <source>
        <dbReference type="EMBL" id="OYQ43932.1"/>
    </source>
</evidence>
<feature type="domain" description="HTH luxR-type" evidence="6">
    <location>
        <begin position="104"/>
        <end position="169"/>
    </location>
</feature>
<dbReference type="SMART" id="SM00421">
    <property type="entry name" value="HTH_LUXR"/>
    <property type="match status" value="1"/>
</dbReference>
<keyword evidence="3" id="KW-0238">DNA-binding</keyword>
<evidence type="ECO:0000259" key="6">
    <source>
        <dbReference type="PROSITE" id="PS50043"/>
    </source>
</evidence>
<dbReference type="InterPro" id="IPR058245">
    <property type="entry name" value="NreC/VraR/RcsB-like_REC"/>
</dbReference>
<dbReference type="PANTHER" id="PTHR43214:SF41">
    <property type="entry name" value="NITRATE_NITRITE RESPONSE REGULATOR PROTEIN NARP"/>
    <property type="match status" value="1"/>
</dbReference>
<dbReference type="GO" id="GO:0000160">
    <property type="term" value="P:phosphorelay signal transduction system"/>
    <property type="evidence" value="ECO:0007669"/>
    <property type="project" value="InterPro"/>
</dbReference>
<evidence type="ECO:0000259" key="7">
    <source>
        <dbReference type="PROSITE" id="PS50110"/>
    </source>
</evidence>
<dbReference type="PRINTS" id="PR00038">
    <property type="entry name" value="HTHLUXR"/>
</dbReference>
<dbReference type="InterPro" id="IPR000792">
    <property type="entry name" value="Tscrpt_reg_LuxR_C"/>
</dbReference>